<dbReference type="Gene3D" id="1.25.40.10">
    <property type="entry name" value="Tetratricopeptide repeat domain"/>
    <property type="match status" value="2"/>
</dbReference>
<reference evidence="4" key="1">
    <citation type="submission" date="2023-06" db="EMBL/GenBank/DDBJ databases">
        <authorList>
            <person name="Delattre M."/>
        </authorList>
    </citation>
    <scope>NUCLEOTIDE SEQUENCE</scope>
    <source>
        <strain evidence="4">AF72</strain>
    </source>
</reference>
<evidence type="ECO:0000256" key="1">
    <source>
        <dbReference type="ARBA" id="ARBA00022737"/>
    </source>
</evidence>
<dbReference type="Pfam" id="PF13414">
    <property type="entry name" value="TPR_11"/>
    <property type="match status" value="1"/>
</dbReference>
<dbReference type="InterPro" id="IPR011990">
    <property type="entry name" value="TPR-like_helical_dom_sf"/>
</dbReference>
<dbReference type="GO" id="GO:0005783">
    <property type="term" value="C:endoplasmic reticulum"/>
    <property type="evidence" value="ECO:0007669"/>
    <property type="project" value="TreeGrafter"/>
</dbReference>
<dbReference type="InterPro" id="IPR019734">
    <property type="entry name" value="TPR_rpt"/>
</dbReference>
<feature type="repeat" description="TPR" evidence="3">
    <location>
        <begin position="14"/>
        <end position="47"/>
    </location>
</feature>
<dbReference type="PANTHER" id="PTHR44227:SF3">
    <property type="entry name" value="PROTEIN O-MANNOSYL-TRANSFERASE TMTC4"/>
    <property type="match status" value="1"/>
</dbReference>
<protein>
    <recommendedName>
        <fullName evidence="6">Tetratricopeptide repeat protein</fullName>
    </recommendedName>
</protein>
<dbReference type="SUPFAM" id="SSF48452">
    <property type="entry name" value="TPR-like"/>
    <property type="match status" value="1"/>
</dbReference>
<evidence type="ECO:0000256" key="2">
    <source>
        <dbReference type="ARBA" id="ARBA00022803"/>
    </source>
</evidence>
<dbReference type="InterPro" id="IPR052346">
    <property type="entry name" value="O-mannosyl-transferase_TMTC"/>
</dbReference>
<dbReference type="EMBL" id="CATQJA010002704">
    <property type="protein sequence ID" value="CAJ0585383.1"/>
    <property type="molecule type" value="Genomic_DNA"/>
</dbReference>
<keyword evidence="5" id="KW-1185">Reference proteome</keyword>
<dbReference type="Proteomes" id="UP001177023">
    <property type="component" value="Unassembled WGS sequence"/>
</dbReference>
<evidence type="ECO:0008006" key="6">
    <source>
        <dbReference type="Google" id="ProtNLM"/>
    </source>
</evidence>
<keyword evidence="1" id="KW-0677">Repeat</keyword>
<dbReference type="GO" id="GO:0000030">
    <property type="term" value="F:mannosyltransferase activity"/>
    <property type="evidence" value="ECO:0007669"/>
    <property type="project" value="TreeGrafter"/>
</dbReference>
<accession>A0AA36DDA3</accession>
<dbReference type="PANTHER" id="PTHR44227">
    <property type="match status" value="1"/>
</dbReference>
<comment type="caution">
    <text evidence="4">The sequence shown here is derived from an EMBL/GenBank/DDBJ whole genome shotgun (WGS) entry which is preliminary data.</text>
</comment>
<dbReference type="GO" id="GO:0035269">
    <property type="term" value="P:protein O-linked glycosylation via mannose"/>
    <property type="evidence" value="ECO:0007669"/>
    <property type="project" value="TreeGrafter"/>
</dbReference>
<keyword evidence="2 3" id="KW-0802">TPR repeat</keyword>
<dbReference type="AlphaFoldDB" id="A0AA36DDA3"/>
<dbReference type="PROSITE" id="PS50005">
    <property type="entry name" value="TPR"/>
    <property type="match status" value="1"/>
</dbReference>
<gene>
    <name evidence="4" type="ORF">MSPICULIGERA_LOCUS23409</name>
</gene>
<evidence type="ECO:0000313" key="5">
    <source>
        <dbReference type="Proteomes" id="UP001177023"/>
    </source>
</evidence>
<sequence length="138" mass="16253">MKYGKAIELNPEYEQAMNNLANIFEAQGRYAEAVELLRRATKIRPHFATAWMNLGIAEMKMANFKLGTCYGQLNRFEEGEYHIRKAIHVDLHNKMYHSNLQVLYERRRLFSSKNSTQRNTRRYNTPLRKLGTNITGRL</sequence>
<evidence type="ECO:0000313" key="4">
    <source>
        <dbReference type="EMBL" id="CAJ0585383.1"/>
    </source>
</evidence>
<proteinExistence type="predicted"/>
<dbReference type="GO" id="GO:0030968">
    <property type="term" value="P:endoplasmic reticulum unfolded protein response"/>
    <property type="evidence" value="ECO:0007669"/>
    <property type="project" value="TreeGrafter"/>
</dbReference>
<feature type="non-terminal residue" evidence="4">
    <location>
        <position position="1"/>
    </location>
</feature>
<evidence type="ECO:0000256" key="3">
    <source>
        <dbReference type="PROSITE-ProRule" id="PRU00339"/>
    </source>
</evidence>
<organism evidence="4 5">
    <name type="scientific">Mesorhabditis spiculigera</name>
    <dbReference type="NCBI Taxonomy" id="96644"/>
    <lineage>
        <taxon>Eukaryota</taxon>
        <taxon>Metazoa</taxon>
        <taxon>Ecdysozoa</taxon>
        <taxon>Nematoda</taxon>
        <taxon>Chromadorea</taxon>
        <taxon>Rhabditida</taxon>
        <taxon>Rhabditina</taxon>
        <taxon>Rhabditomorpha</taxon>
        <taxon>Rhabditoidea</taxon>
        <taxon>Rhabditidae</taxon>
        <taxon>Mesorhabditinae</taxon>
        <taxon>Mesorhabditis</taxon>
    </lineage>
</organism>
<dbReference type="SMART" id="SM00028">
    <property type="entry name" value="TPR"/>
    <property type="match status" value="2"/>
</dbReference>
<name>A0AA36DDA3_9BILA</name>